<feature type="region of interest" description="Disordered" evidence="1">
    <location>
        <begin position="183"/>
        <end position="206"/>
    </location>
</feature>
<evidence type="ECO:0000313" key="2">
    <source>
        <dbReference type="EMBL" id="GCL37313.1"/>
    </source>
</evidence>
<dbReference type="EMBL" id="BJCE01000072">
    <property type="protein sequence ID" value="GCL37313.1"/>
    <property type="molecule type" value="Genomic_DNA"/>
</dbReference>
<name>A0A480A0S2_9CYAN</name>
<proteinExistence type="predicted"/>
<evidence type="ECO:0000313" key="3">
    <source>
        <dbReference type="Proteomes" id="UP000300142"/>
    </source>
</evidence>
<keyword evidence="3" id="KW-1185">Reference proteome</keyword>
<dbReference type="AlphaFoldDB" id="A0A480A0S2"/>
<protein>
    <submittedName>
        <fullName evidence="2">Uncharacterized protein</fullName>
    </submittedName>
</protein>
<organism evidence="2 3">
    <name type="scientific">Sphaerospermopsis reniformis</name>
    <dbReference type="NCBI Taxonomy" id="531300"/>
    <lineage>
        <taxon>Bacteria</taxon>
        <taxon>Bacillati</taxon>
        <taxon>Cyanobacteriota</taxon>
        <taxon>Cyanophyceae</taxon>
        <taxon>Nostocales</taxon>
        <taxon>Aphanizomenonaceae</taxon>
        <taxon>Sphaerospermopsis</taxon>
    </lineage>
</organism>
<dbReference type="Pfam" id="PF18849">
    <property type="entry name" value="baeRF_family7"/>
    <property type="match status" value="1"/>
</dbReference>
<reference evidence="3" key="1">
    <citation type="submission" date="2019-02" db="EMBL/GenBank/DDBJ databases">
        <title>Draft genome sequence of Sphaerospermopsis reniformis NIES-1949.</title>
        <authorList>
            <person name="Yamaguchi H."/>
            <person name="Suzuki S."/>
            <person name="Kawachi M."/>
        </authorList>
    </citation>
    <scope>NUCLEOTIDE SEQUENCE [LARGE SCALE GENOMIC DNA]</scope>
    <source>
        <strain evidence="3">NIES-1949</strain>
    </source>
</reference>
<gene>
    <name evidence="2" type="ORF">SR1949_24210</name>
</gene>
<accession>A0A480A0S2</accession>
<evidence type="ECO:0000256" key="1">
    <source>
        <dbReference type="SAM" id="MobiDB-lite"/>
    </source>
</evidence>
<dbReference type="Proteomes" id="UP000300142">
    <property type="component" value="Unassembled WGS sequence"/>
</dbReference>
<dbReference type="InterPro" id="IPR040837">
    <property type="entry name" value="Bact_RF_family7"/>
</dbReference>
<sequence length="392" mass="44819">MNNNMAFLSIDELKILVENPQSPSVSIYMPTQKAGAEIRQNPIRFKNLMRSAEEHLEAMGIRHTQVLDFLQPARDLDRSDFWEHQNQGLVIFISQNFLRYYCLPIEFPELVVVDEQFHLKPLLHFINNDGKFYVLALSQKDVKLFAGTGHSLKEVEVENMPHRLEETLLEDELQKGVQHRIGTPRGRTSAAQHPGSFHGQGSPDREKHEDDILQFFYAVDEALHEKLRDEKAPLVLAGVEYLFPIYQAANTYPYFLEESINGNPELLNLQQLHDEAWRIVAPSFQQNKKAAIELYEQLAGEETGKAVSDIKEIIPAAFYHRVDSLLVSIDEQKWGKFDPENTTVDLHTEPEPNDQDMLDFAAVHTLLNGGKVYTLESEEMPNGAKVAAILRY</sequence>
<comment type="caution">
    <text evidence="2">The sequence shown here is derived from an EMBL/GenBank/DDBJ whole genome shotgun (WGS) entry which is preliminary data.</text>
</comment>